<organism evidence="2 3">
    <name type="scientific">Candidatus Magnetobacterium casense</name>
    <dbReference type="NCBI Taxonomy" id="1455061"/>
    <lineage>
        <taxon>Bacteria</taxon>
        <taxon>Pseudomonadati</taxon>
        <taxon>Nitrospirota</taxon>
        <taxon>Thermodesulfovibrionia</taxon>
        <taxon>Thermodesulfovibrionales</taxon>
        <taxon>Candidatus Magnetobacteriaceae</taxon>
        <taxon>Candidatus Magnetobacterium</taxon>
    </lineage>
</organism>
<evidence type="ECO:0000313" key="2">
    <source>
        <dbReference type="EMBL" id="MBV6340996.1"/>
    </source>
</evidence>
<dbReference type="Gene3D" id="3.30.460.10">
    <property type="entry name" value="Beta Polymerase, domain 2"/>
    <property type="match status" value="1"/>
</dbReference>
<dbReference type="InterPro" id="IPR041633">
    <property type="entry name" value="Polbeta"/>
</dbReference>
<dbReference type="PANTHER" id="PTHR43852:SF2">
    <property type="entry name" value="PROTEIN ADENYLYLTRANSFERASE MNTA"/>
    <property type="match status" value="1"/>
</dbReference>
<gene>
    <name evidence="2" type="ORF">HWQ67_05315</name>
</gene>
<accession>A0ABS6RWI7</accession>
<evidence type="ECO:0000259" key="1">
    <source>
        <dbReference type="Pfam" id="PF18765"/>
    </source>
</evidence>
<dbReference type="Proteomes" id="UP001196980">
    <property type="component" value="Unassembled WGS sequence"/>
</dbReference>
<proteinExistence type="predicted"/>
<dbReference type="SUPFAM" id="SSF81301">
    <property type="entry name" value="Nucleotidyltransferase"/>
    <property type="match status" value="1"/>
</dbReference>
<protein>
    <submittedName>
        <fullName evidence="2">Nucleotidyltransferase domain-containing protein</fullName>
    </submittedName>
</protein>
<dbReference type="InterPro" id="IPR043519">
    <property type="entry name" value="NT_sf"/>
</dbReference>
<dbReference type="EMBL" id="JABXWD010000063">
    <property type="protein sequence ID" value="MBV6340996.1"/>
    <property type="molecule type" value="Genomic_DNA"/>
</dbReference>
<dbReference type="InterPro" id="IPR052930">
    <property type="entry name" value="TA_antitoxin_MntA"/>
</dbReference>
<reference evidence="2 3" key="1">
    <citation type="journal article" date="2020" name="J Geophys Res Biogeosci">
        <title>Magnetotaxis as an Adaptation to Enable Bacterial Shuttling of Microbial Sulfur and Sulfur Cycling Across Aquatic Oxic#Anoxic Interfaces.</title>
        <authorList>
            <person name="Li J."/>
            <person name="Liu P."/>
            <person name="Wang J."/>
            <person name="Roberts A.P."/>
            <person name="Pan Y."/>
        </authorList>
    </citation>
    <scope>NUCLEOTIDE SEQUENCE [LARGE SCALE GENOMIC DNA]</scope>
    <source>
        <strain evidence="2 3">MYR-1_YQ</strain>
    </source>
</reference>
<dbReference type="Pfam" id="PF18765">
    <property type="entry name" value="Polbeta"/>
    <property type="match status" value="1"/>
</dbReference>
<comment type="caution">
    <text evidence="2">The sequence shown here is derived from an EMBL/GenBank/DDBJ whole genome shotgun (WGS) entry which is preliminary data.</text>
</comment>
<name>A0ABS6RWI7_9BACT</name>
<sequence length="133" mass="15214">MQYDFIVFTVVFGSFAEGRATLVSDMDIGLYTARHIDLLELGLVVADLESVCHGRIDVVVLNGLYKTNPVLAYDIVSKGQLVLCRDDDSFTDFKRETFLYYLDTAYLRANVDETLNRRLCEKRFGQRNYVGTH</sequence>
<feature type="domain" description="Polymerase beta nucleotidyltransferase" evidence="1">
    <location>
        <begin position="2"/>
        <end position="87"/>
    </location>
</feature>
<dbReference type="NCBIfam" id="NF047752">
    <property type="entry name" value="MntA_antitoxin"/>
    <property type="match status" value="1"/>
</dbReference>
<dbReference type="CDD" id="cd05403">
    <property type="entry name" value="NT_KNTase_like"/>
    <property type="match status" value="1"/>
</dbReference>
<dbReference type="PANTHER" id="PTHR43852">
    <property type="entry name" value="NUCLEOTIDYLTRANSFERASE"/>
    <property type="match status" value="1"/>
</dbReference>
<evidence type="ECO:0000313" key="3">
    <source>
        <dbReference type="Proteomes" id="UP001196980"/>
    </source>
</evidence>
<keyword evidence="3" id="KW-1185">Reference proteome</keyword>